<dbReference type="InterPro" id="IPR015943">
    <property type="entry name" value="WD40/YVTN_repeat-like_dom_sf"/>
</dbReference>
<proteinExistence type="predicted"/>
<organism evidence="2 3">
    <name type="scientific">Batrachochytrium salamandrivorans</name>
    <dbReference type="NCBI Taxonomy" id="1357716"/>
    <lineage>
        <taxon>Eukaryota</taxon>
        <taxon>Fungi</taxon>
        <taxon>Fungi incertae sedis</taxon>
        <taxon>Chytridiomycota</taxon>
        <taxon>Chytridiomycota incertae sedis</taxon>
        <taxon>Chytridiomycetes</taxon>
        <taxon>Rhizophydiales</taxon>
        <taxon>Rhizophydiales incertae sedis</taxon>
        <taxon>Batrachochytrium</taxon>
    </lineage>
</organism>
<evidence type="ECO:0008006" key="4">
    <source>
        <dbReference type="Google" id="ProtNLM"/>
    </source>
</evidence>
<evidence type="ECO:0000256" key="1">
    <source>
        <dbReference type="PROSITE-ProRule" id="PRU00221"/>
    </source>
</evidence>
<gene>
    <name evidence="2" type="ORF">BASA50_003339</name>
</gene>
<keyword evidence="3" id="KW-1185">Reference proteome</keyword>
<reference evidence="2 3" key="1">
    <citation type="submission" date="2021-02" db="EMBL/GenBank/DDBJ databases">
        <title>Variation within the Batrachochytrium salamandrivorans European outbreak.</title>
        <authorList>
            <person name="Kelly M."/>
            <person name="Pasmans F."/>
            <person name="Shea T.P."/>
            <person name="Munoz J.F."/>
            <person name="Carranza S."/>
            <person name="Cuomo C.A."/>
            <person name="Martel A."/>
        </authorList>
    </citation>
    <scope>NUCLEOTIDE SEQUENCE [LARGE SCALE GENOMIC DNA]</scope>
    <source>
        <strain evidence="2 3">AMFP18/2</strain>
    </source>
</reference>
<protein>
    <recommendedName>
        <fullName evidence="4">Anaphase-promoting complex subunit 4 WD40 domain-containing protein</fullName>
    </recommendedName>
</protein>
<accession>A0ABQ8FIF2</accession>
<dbReference type="InterPro" id="IPR036322">
    <property type="entry name" value="WD40_repeat_dom_sf"/>
</dbReference>
<dbReference type="EMBL" id="JAFCIX010000093">
    <property type="protein sequence ID" value="KAH6598832.1"/>
    <property type="molecule type" value="Genomic_DNA"/>
</dbReference>
<keyword evidence="1" id="KW-0853">WD repeat</keyword>
<dbReference type="Pfam" id="PF00400">
    <property type="entry name" value="WD40"/>
    <property type="match status" value="1"/>
</dbReference>
<dbReference type="SUPFAM" id="SSF50978">
    <property type="entry name" value="WD40 repeat-like"/>
    <property type="match status" value="1"/>
</dbReference>
<feature type="repeat" description="WD" evidence="1">
    <location>
        <begin position="2"/>
        <end position="37"/>
    </location>
</feature>
<name>A0ABQ8FIF2_9FUNG</name>
<sequence length="171" mass="19142">MVIKAQGSVLCIRPSPNGQVLATGVTDNTCKIWRVASYSKHLDTVQRELSQTDLFQRKLNGYIDIMDTSYDEQLKYQEYSTLKIGDAPLTSGYHADLLSTLRHEAPVLCVGFTCNSELVALSDTNVDQSTNSIGFMVGMAVDTNTQTAYFMQYHNHWMHGFYLQTMVKPSG</sequence>
<dbReference type="Proteomes" id="UP001648503">
    <property type="component" value="Unassembled WGS sequence"/>
</dbReference>
<evidence type="ECO:0000313" key="2">
    <source>
        <dbReference type="EMBL" id="KAH6598832.1"/>
    </source>
</evidence>
<dbReference type="PROSITE" id="PS50082">
    <property type="entry name" value="WD_REPEATS_2"/>
    <property type="match status" value="1"/>
</dbReference>
<comment type="caution">
    <text evidence="2">The sequence shown here is derived from an EMBL/GenBank/DDBJ whole genome shotgun (WGS) entry which is preliminary data.</text>
</comment>
<dbReference type="Gene3D" id="2.130.10.10">
    <property type="entry name" value="YVTN repeat-like/Quinoprotein amine dehydrogenase"/>
    <property type="match status" value="1"/>
</dbReference>
<evidence type="ECO:0000313" key="3">
    <source>
        <dbReference type="Proteomes" id="UP001648503"/>
    </source>
</evidence>
<dbReference type="InterPro" id="IPR001680">
    <property type="entry name" value="WD40_rpt"/>
</dbReference>